<feature type="transmembrane region" description="Helical" evidence="7">
    <location>
        <begin position="33"/>
        <end position="52"/>
    </location>
</feature>
<dbReference type="Pfam" id="PF04116">
    <property type="entry name" value="FA_hydroxylase"/>
    <property type="match status" value="1"/>
</dbReference>
<dbReference type="PANTHER" id="PTHR21624:SF1">
    <property type="entry name" value="ALKYLGLYCEROL MONOOXYGENASE"/>
    <property type="match status" value="1"/>
</dbReference>
<comment type="subcellular location">
    <subcellularLocation>
        <location evidence="1">Endomembrane system</location>
        <topology evidence="1">Multi-pass membrane protein</topology>
    </subcellularLocation>
</comment>
<reference evidence="9 10" key="1">
    <citation type="submission" date="2020-05" db="EMBL/GenBank/DDBJ databases">
        <title>Aquincola sp. isolate from soil.</title>
        <authorList>
            <person name="Han J."/>
            <person name="Kim D.-U."/>
        </authorList>
    </citation>
    <scope>NUCLEOTIDE SEQUENCE [LARGE SCALE GENOMIC DNA]</scope>
    <source>
        <strain evidence="9 10">S2</strain>
    </source>
</reference>
<dbReference type="InterPro" id="IPR051689">
    <property type="entry name" value="Sterol_desaturase/TMEM195"/>
</dbReference>
<organism evidence="9 10">
    <name type="scientific">Pseudaquabacterium terrae</name>
    <dbReference type="NCBI Taxonomy" id="2732868"/>
    <lineage>
        <taxon>Bacteria</taxon>
        <taxon>Pseudomonadati</taxon>
        <taxon>Pseudomonadota</taxon>
        <taxon>Betaproteobacteria</taxon>
        <taxon>Burkholderiales</taxon>
        <taxon>Sphaerotilaceae</taxon>
        <taxon>Pseudaquabacterium</taxon>
    </lineage>
</organism>
<dbReference type="PANTHER" id="PTHR21624">
    <property type="entry name" value="STEROL DESATURASE-RELATED PROTEIN"/>
    <property type="match status" value="1"/>
</dbReference>
<proteinExistence type="predicted"/>
<keyword evidence="2 7" id="KW-0812">Transmembrane</keyword>
<dbReference type="RefSeq" id="WP_173133747.1">
    <property type="nucleotide sequence ID" value="NZ_JABRWJ010000014.1"/>
</dbReference>
<keyword evidence="10" id="KW-1185">Reference proteome</keyword>
<evidence type="ECO:0000256" key="5">
    <source>
        <dbReference type="ARBA" id="ARBA00023098"/>
    </source>
</evidence>
<keyword evidence="3 7" id="KW-1133">Transmembrane helix</keyword>
<sequence length="291" mass="31981">MVRFLTRHLYLLAVAGGGISFALGHLLGWPLEAVVLGWSLAILAAGIALERLAPFDAGWSRARGDTATDATSAALLIGAVDPLLKAVLPIAAIALLGERATPWALGDWPLALQITAAVLWIEFAKYWMHRAHHEHPVLWQLHALHHGSERLYWLNNFRLHPLNHVLNTVVSLLPLWLAGAPEVVLLGATALTQPLLMLQHANIDLKSGWLNGILSTNEVHRWHHSTQPHEANANYGSALVLWDHVFGTYRGPSGRGRPERIGLFGEGHGFPARASYWRQLIGAWQPACCRA</sequence>
<evidence type="ECO:0000256" key="6">
    <source>
        <dbReference type="ARBA" id="ARBA00023136"/>
    </source>
</evidence>
<evidence type="ECO:0000256" key="2">
    <source>
        <dbReference type="ARBA" id="ARBA00022692"/>
    </source>
</evidence>
<feature type="transmembrane region" description="Helical" evidence="7">
    <location>
        <begin position="73"/>
        <end position="96"/>
    </location>
</feature>
<dbReference type="EMBL" id="JABRWJ010000014">
    <property type="protein sequence ID" value="NRF71798.1"/>
    <property type="molecule type" value="Genomic_DNA"/>
</dbReference>
<evidence type="ECO:0000256" key="4">
    <source>
        <dbReference type="ARBA" id="ARBA00023002"/>
    </source>
</evidence>
<evidence type="ECO:0000256" key="3">
    <source>
        <dbReference type="ARBA" id="ARBA00022989"/>
    </source>
</evidence>
<keyword evidence="5" id="KW-0443">Lipid metabolism</keyword>
<evidence type="ECO:0000259" key="8">
    <source>
        <dbReference type="Pfam" id="PF04116"/>
    </source>
</evidence>
<comment type="caution">
    <text evidence="9">The sequence shown here is derived from an EMBL/GenBank/DDBJ whole genome shotgun (WGS) entry which is preliminary data.</text>
</comment>
<name>A0ABX2ET64_9BURK</name>
<protein>
    <submittedName>
        <fullName evidence="9">Sterol desaturase family protein</fullName>
    </submittedName>
</protein>
<keyword evidence="6 7" id="KW-0472">Membrane</keyword>
<dbReference type="InterPro" id="IPR006694">
    <property type="entry name" value="Fatty_acid_hydroxylase"/>
</dbReference>
<evidence type="ECO:0000256" key="7">
    <source>
        <dbReference type="SAM" id="Phobius"/>
    </source>
</evidence>
<evidence type="ECO:0000313" key="10">
    <source>
        <dbReference type="Proteomes" id="UP000737171"/>
    </source>
</evidence>
<dbReference type="Proteomes" id="UP000737171">
    <property type="component" value="Unassembled WGS sequence"/>
</dbReference>
<feature type="transmembrane region" description="Helical" evidence="7">
    <location>
        <begin position="9"/>
        <end position="27"/>
    </location>
</feature>
<evidence type="ECO:0000256" key="1">
    <source>
        <dbReference type="ARBA" id="ARBA00004127"/>
    </source>
</evidence>
<accession>A0ABX2ET64</accession>
<keyword evidence="4" id="KW-0560">Oxidoreductase</keyword>
<evidence type="ECO:0000313" key="9">
    <source>
        <dbReference type="EMBL" id="NRF71798.1"/>
    </source>
</evidence>
<feature type="domain" description="Fatty acid hydroxylase" evidence="8">
    <location>
        <begin position="115"/>
        <end position="248"/>
    </location>
</feature>
<gene>
    <name evidence="9" type="ORF">HLB44_32915</name>
</gene>